<reference evidence="2 3" key="1">
    <citation type="submission" date="2019-02" db="EMBL/GenBank/DDBJ databases">
        <title>Pedobacter kyonggii whole genome sequence analysis.</title>
        <authorList>
            <person name="Dahal R.H."/>
        </authorList>
    </citation>
    <scope>NUCLEOTIDE SEQUENCE [LARGE SCALE GENOMIC DNA]</scope>
    <source>
        <strain evidence="2 3">K-4-11-1</strain>
    </source>
</reference>
<organism evidence="2 3">
    <name type="scientific">Pedobacter kyonggii</name>
    <dbReference type="NCBI Taxonomy" id="1926871"/>
    <lineage>
        <taxon>Bacteria</taxon>
        <taxon>Pseudomonadati</taxon>
        <taxon>Bacteroidota</taxon>
        <taxon>Sphingobacteriia</taxon>
        <taxon>Sphingobacteriales</taxon>
        <taxon>Sphingobacteriaceae</taxon>
        <taxon>Pedobacter</taxon>
    </lineage>
</organism>
<comment type="caution">
    <text evidence="2">The sequence shown here is derived from an EMBL/GenBank/DDBJ whole genome shotgun (WGS) entry which is preliminary data.</text>
</comment>
<evidence type="ECO:0000313" key="3">
    <source>
        <dbReference type="Proteomes" id="UP000291819"/>
    </source>
</evidence>
<sequence>MASAFAGDIDRLSLAQKAERFNKRTMLNPSVKTNALHITLNFHPSDQLDSEKLQCIVSAYMEQIGFGEQPFLVYLHEDTHHPHVHIATTNIRSDGSRIDIHGIGYRLSEQARKSIEQKYDLTVAEGRSLDNFPKIKPAVYGEGPTKKTISNIVTAVMKQYRYSSFPEFNAALKAFNITTDRGAEDSVMYQKRGLIYSILDDNDNKVGIPLKASAIYAKPTLDNLEKRFDKNTKDRKVFREELRDKIDGVFNGYQSITRTGFELALQEIGVTADFRRNEQGRIYGVTFIDHGTKSVFNGSDLGKAYSAAALTRAFGERDILVAQLDKTLEKTPGKHFTYKDSTEKSHLEMTQKTGYLDMVLSRSDQGFMQPTIKKKKRRKKLQQNL</sequence>
<accession>A0A4Q9HHC9</accession>
<protein>
    <submittedName>
        <fullName evidence="2">Relaxase</fullName>
    </submittedName>
</protein>
<name>A0A4Q9HHC9_9SPHI</name>
<dbReference type="Pfam" id="PF03432">
    <property type="entry name" value="Relaxase"/>
    <property type="match status" value="1"/>
</dbReference>
<proteinExistence type="predicted"/>
<feature type="domain" description="MobA/VirD2-like nuclease" evidence="1">
    <location>
        <begin position="10"/>
        <end position="121"/>
    </location>
</feature>
<keyword evidence="3" id="KW-1185">Reference proteome</keyword>
<evidence type="ECO:0000313" key="2">
    <source>
        <dbReference type="EMBL" id="TBO44535.1"/>
    </source>
</evidence>
<gene>
    <name evidence="2" type="ORF">EYS08_02805</name>
</gene>
<evidence type="ECO:0000259" key="1">
    <source>
        <dbReference type="Pfam" id="PF03432"/>
    </source>
</evidence>
<dbReference type="OrthoDB" id="915634at2"/>
<dbReference type="Proteomes" id="UP000291819">
    <property type="component" value="Unassembled WGS sequence"/>
</dbReference>
<dbReference type="InterPro" id="IPR005094">
    <property type="entry name" value="Endonuclease_MobA/VirD2"/>
</dbReference>
<dbReference type="EMBL" id="SIXF01000002">
    <property type="protein sequence ID" value="TBO44535.1"/>
    <property type="molecule type" value="Genomic_DNA"/>
</dbReference>
<dbReference type="AlphaFoldDB" id="A0A4Q9HHC9"/>